<feature type="transmembrane region" description="Helical" evidence="1">
    <location>
        <begin position="60"/>
        <end position="78"/>
    </location>
</feature>
<gene>
    <name evidence="2" type="ORF">ACFPZN_43180</name>
</gene>
<keyword evidence="3" id="KW-1185">Reference proteome</keyword>
<feature type="transmembrane region" description="Helical" evidence="1">
    <location>
        <begin position="20"/>
        <end position="40"/>
    </location>
</feature>
<dbReference type="EMBL" id="JBHSON010000088">
    <property type="protein sequence ID" value="MFC5752460.1"/>
    <property type="molecule type" value="Genomic_DNA"/>
</dbReference>
<proteinExistence type="predicted"/>
<comment type="caution">
    <text evidence="2">The sequence shown here is derived from an EMBL/GenBank/DDBJ whole genome shotgun (WGS) entry which is preliminary data.</text>
</comment>
<dbReference type="InterPro" id="IPR045713">
    <property type="entry name" value="DUF6069"/>
</dbReference>
<keyword evidence="1" id="KW-0472">Membrane</keyword>
<dbReference type="Pfam" id="PF19545">
    <property type="entry name" value="DUF6069"/>
    <property type="match status" value="1"/>
</dbReference>
<name>A0ABW1ADG1_9ACTN</name>
<accession>A0ABW1ADG1</accession>
<evidence type="ECO:0000313" key="2">
    <source>
        <dbReference type="EMBL" id="MFC5752460.1"/>
    </source>
</evidence>
<keyword evidence="1" id="KW-1133">Transmembrane helix</keyword>
<feature type="transmembrane region" description="Helical" evidence="1">
    <location>
        <begin position="118"/>
        <end position="134"/>
    </location>
</feature>
<sequence length="147" mass="15118">MVAERSRTAGTGARRRGRVIAVAATVLAAVLVWLVAVAAGQDLVVAQPGREAQEVDVVPVLLFSLVPSLLGWALLAALERFAAARALVVWTAAALVVLLVSFVPLLQVEAAGSTKATLALLHVVVAAVLVPGFWRTAGRREPAAAGG</sequence>
<dbReference type="Proteomes" id="UP001596074">
    <property type="component" value="Unassembled WGS sequence"/>
</dbReference>
<protein>
    <submittedName>
        <fullName evidence="2">DUF6069 family protein</fullName>
    </submittedName>
</protein>
<organism evidence="2 3">
    <name type="scientific">Actinomadura rugatobispora</name>
    <dbReference type="NCBI Taxonomy" id="1994"/>
    <lineage>
        <taxon>Bacteria</taxon>
        <taxon>Bacillati</taxon>
        <taxon>Actinomycetota</taxon>
        <taxon>Actinomycetes</taxon>
        <taxon>Streptosporangiales</taxon>
        <taxon>Thermomonosporaceae</taxon>
        <taxon>Actinomadura</taxon>
    </lineage>
</organism>
<evidence type="ECO:0000256" key="1">
    <source>
        <dbReference type="SAM" id="Phobius"/>
    </source>
</evidence>
<feature type="transmembrane region" description="Helical" evidence="1">
    <location>
        <begin position="87"/>
        <end position="106"/>
    </location>
</feature>
<dbReference type="RefSeq" id="WP_378288462.1">
    <property type="nucleotide sequence ID" value="NZ_JBHSON010000088.1"/>
</dbReference>
<keyword evidence="1" id="KW-0812">Transmembrane</keyword>
<evidence type="ECO:0000313" key="3">
    <source>
        <dbReference type="Proteomes" id="UP001596074"/>
    </source>
</evidence>
<reference evidence="3" key="1">
    <citation type="journal article" date="2019" name="Int. J. Syst. Evol. Microbiol.">
        <title>The Global Catalogue of Microorganisms (GCM) 10K type strain sequencing project: providing services to taxonomists for standard genome sequencing and annotation.</title>
        <authorList>
            <consortium name="The Broad Institute Genomics Platform"/>
            <consortium name="The Broad Institute Genome Sequencing Center for Infectious Disease"/>
            <person name="Wu L."/>
            <person name="Ma J."/>
        </authorList>
    </citation>
    <scope>NUCLEOTIDE SEQUENCE [LARGE SCALE GENOMIC DNA]</scope>
    <source>
        <strain evidence="3">KCTC 42087</strain>
    </source>
</reference>